<dbReference type="Proteomes" id="UP001139981">
    <property type="component" value="Unassembled WGS sequence"/>
</dbReference>
<protein>
    <submittedName>
        <fullName evidence="1">Uncharacterized protein</fullName>
    </submittedName>
</protein>
<organism evidence="1 2">
    <name type="scientific">Coemansia aciculifera</name>
    <dbReference type="NCBI Taxonomy" id="417176"/>
    <lineage>
        <taxon>Eukaryota</taxon>
        <taxon>Fungi</taxon>
        <taxon>Fungi incertae sedis</taxon>
        <taxon>Zoopagomycota</taxon>
        <taxon>Kickxellomycotina</taxon>
        <taxon>Kickxellomycetes</taxon>
        <taxon>Kickxellales</taxon>
        <taxon>Kickxellaceae</taxon>
        <taxon>Coemansia</taxon>
    </lineage>
</organism>
<accession>A0ACC1M3M0</accession>
<name>A0ACC1M3M0_9FUNG</name>
<proteinExistence type="predicted"/>
<keyword evidence="2" id="KW-1185">Reference proteome</keyword>
<evidence type="ECO:0000313" key="1">
    <source>
        <dbReference type="EMBL" id="KAJ2893891.1"/>
    </source>
</evidence>
<evidence type="ECO:0000313" key="2">
    <source>
        <dbReference type="Proteomes" id="UP001139981"/>
    </source>
</evidence>
<reference evidence="1" key="1">
    <citation type="submission" date="2022-07" db="EMBL/GenBank/DDBJ databases">
        <title>Phylogenomic reconstructions and comparative analyses of Kickxellomycotina fungi.</title>
        <authorList>
            <person name="Reynolds N.K."/>
            <person name="Stajich J.E."/>
            <person name="Barry K."/>
            <person name="Grigoriev I.V."/>
            <person name="Crous P."/>
            <person name="Smith M.E."/>
        </authorList>
    </citation>
    <scope>NUCLEOTIDE SEQUENCE</scope>
    <source>
        <strain evidence="1">CBS 190363</strain>
    </source>
</reference>
<dbReference type="EMBL" id="JANBVB010000483">
    <property type="protein sequence ID" value="KAJ2893891.1"/>
    <property type="molecule type" value="Genomic_DNA"/>
</dbReference>
<gene>
    <name evidence="1" type="ORF">IWW38_002744</name>
</gene>
<sequence>MSIPESMAMAAEEEQEENVARQNSGKGRSGNLFRGLKRVAKAVKSAASSTLDGSAMDDRQTLSPRQRSMSQQTHALSPMARVFSDHQQVHSRSIDLPRGVSAGHLPTGSEESRGLRRGNTMAAHRSPALSQSSINSSYAAPASYEAPPTGYSQLEAALLTARSADAVFGAQGASLSRPAFAMYPQQQQQQLPLQRDRSMTLPSNAGDRAVPALPPRKSSIMSQPVSPQTPGKISLDISGSPLFKPAAAHQHQEQKAGSHSAGESIHKQAVRNISMADIEGEIPIDKISLLLPPPAVGGGGGHRQHGMSLSSEDDMANTPLSRILLAGDAAHATTVISEDGMDSNGGEGVENDSGVMVDNGSQSKEALSQSRTGSQTSLSILQQTRSRLESPPSPFLFGHSRYSLVNQDGSLNLINYEFDQLDGYQKRLSNSSASLNGSSGSGEAKISERLTRKQNTESGWFWGALALSDSNGHSASPSARLSRLSFGPVAAAGGSESKKAEVDSAAAGNRHSRLMRKGRSGKQGEANGTGELGLLPQGSGGSGSGGRASGHGRNPSTSTTHSAISSMPRNSESSGGRNSSSGVSRQAILHQQQQQYTHVTTPLTLLYRQASDNNPVVDNRLLRPTPGVNPFDQVYQSSIASMSLEQALTLVEGTTTSIAAAGDMQCGGSTLATTTPPRHRRMHKRSASMLNENELDDIMIQTAEMCHSIQSAIKLQRASESGLGRWISGALGYPSNATAGAAASDPLDNAAKLEGEESPALSGEGLVPGTQEFVSADTSPAVPQEDAGEATHQRVPSSSQASSLAMWAASGPEPRRLSSTSFECARGPDVSESVAISQDSIEVADPIAVVVTPRRGTR</sequence>
<comment type="caution">
    <text evidence="1">The sequence shown here is derived from an EMBL/GenBank/DDBJ whole genome shotgun (WGS) entry which is preliminary data.</text>
</comment>